<dbReference type="PANTHER" id="PTHR47372">
    <property type="entry name" value="DAUER UP-REGULATED-RELATED"/>
    <property type="match status" value="1"/>
</dbReference>
<protein>
    <recommendedName>
        <fullName evidence="5">YtxH domain-containing protein</fullName>
    </recommendedName>
</protein>
<feature type="chain" id="PRO_5038482070" description="YtxH domain-containing protein" evidence="2">
    <location>
        <begin position="26"/>
        <end position="290"/>
    </location>
</feature>
<evidence type="ECO:0000256" key="1">
    <source>
        <dbReference type="SAM" id="MobiDB-lite"/>
    </source>
</evidence>
<feature type="signal peptide" evidence="2">
    <location>
        <begin position="1"/>
        <end position="25"/>
    </location>
</feature>
<dbReference type="Gene3D" id="1.20.120.20">
    <property type="entry name" value="Apolipoprotein"/>
    <property type="match status" value="1"/>
</dbReference>
<gene>
    <name evidence="3" type="ORF">JZY06_09270</name>
</gene>
<proteinExistence type="predicted"/>
<dbReference type="Proteomes" id="UP000664332">
    <property type="component" value="Unassembled WGS sequence"/>
</dbReference>
<evidence type="ECO:0008006" key="5">
    <source>
        <dbReference type="Google" id="ProtNLM"/>
    </source>
</evidence>
<evidence type="ECO:0000256" key="2">
    <source>
        <dbReference type="SAM" id="SignalP"/>
    </source>
</evidence>
<evidence type="ECO:0000313" key="3">
    <source>
        <dbReference type="EMBL" id="MBN9644795.1"/>
    </source>
</evidence>
<comment type="caution">
    <text evidence="3">The sequence shown here is derived from an EMBL/GenBank/DDBJ whole genome shotgun (WGS) entry which is preliminary data.</text>
</comment>
<evidence type="ECO:0000313" key="4">
    <source>
        <dbReference type="Proteomes" id="UP000664332"/>
    </source>
</evidence>
<feature type="region of interest" description="Disordered" evidence="1">
    <location>
        <begin position="108"/>
        <end position="127"/>
    </location>
</feature>
<keyword evidence="4" id="KW-1185">Reference proteome</keyword>
<feature type="region of interest" description="Disordered" evidence="1">
    <location>
        <begin position="70"/>
        <end position="93"/>
    </location>
</feature>
<sequence>MTVTTRTRLIAATCALGLAAAGVTACSKADEAADSTAASLSQAADAAASEADKAAAEADKAVDKIDKSLKEGGDKAADAAKDAKDAAEDAAKDAKDAAKDAADKATEAAKDAKDAATDTAKDAKDAADDAAKDAKDAADDAAKDAKDAADAAGTKAADAVAEAEGETMVTVTDAAGTEIKVPDAIKVAYDKLGGQSGPTGALTNVTEKDGKWVASYANGWHIAFTEKTGAYPVKGRIGQEWFENGAIDNPIGMPTAPEHPKADGGWVQEFTQGQVWAAENGDAGAIQDTK</sequence>
<dbReference type="RefSeq" id="WP_207279266.1">
    <property type="nucleotide sequence ID" value="NZ_JAFLEQ010000016.1"/>
</dbReference>
<keyword evidence="2" id="KW-0732">Signal</keyword>
<dbReference type="PROSITE" id="PS51257">
    <property type="entry name" value="PROKAR_LIPOPROTEIN"/>
    <property type="match status" value="1"/>
</dbReference>
<dbReference type="EMBL" id="JAFLEQ010000016">
    <property type="protein sequence ID" value="MBN9644795.1"/>
    <property type="molecule type" value="Genomic_DNA"/>
</dbReference>
<organism evidence="3 4">
    <name type="scientific">Corynebacterium mendelii</name>
    <dbReference type="NCBI Taxonomy" id="2765362"/>
    <lineage>
        <taxon>Bacteria</taxon>
        <taxon>Bacillati</taxon>
        <taxon>Actinomycetota</taxon>
        <taxon>Actinomycetes</taxon>
        <taxon>Mycobacteriales</taxon>
        <taxon>Corynebacteriaceae</taxon>
        <taxon>Corynebacterium</taxon>
    </lineage>
</organism>
<reference evidence="3" key="1">
    <citation type="submission" date="2021-03" db="EMBL/GenBank/DDBJ databases">
        <authorList>
            <person name="Sun Q."/>
        </authorList>
    </citation>
    <scope>NUCLEOTIDE SEQUENCE</scope>
    <source>
        <strain evidence="3">CCM 8862</strain>
    </source>
</reference>
<name>A0A939IXT1_9CORY</name>
<accession>A0A939IXT1</accession>
<dbReference type="PANTHER" id="PTHR47372:SF11">
    <property type="entry name" value="RE19971P"/>
    <property type="match status" value="1"/>
</dbReference>
<dbReference type="AlphaFoldDB" id="A0A939IXT1"/>